<feature type="region of interest" description="Disordered" evidence="1">
    <location>
        <begin position="1"/>
        <end position="48"/>
    </location>
</feature>
<proteinExistence type="predicted"/>
<evidence type="ECO:0000313" key="3">
    <source>
        <dbReference type="Proteomes" id="UP000834106"/>
    </source>
</evidence>
<reference evidence="2" key="1">
    <citation type="submission" date="2023-05" db="EMBL/GenBank/DDBJ databases">
        <authorList>
            <person name="Huff M."/>
        </authorList>
    </citation>
    <scope>NUCLEOTIDE SEQUENCE</scope>
</reference>
<dbReference type="EMBL" id="OU503048">
    <property type="protein sequence ID" value="CAI9775107.1"/>
    <property type="molecule type" value="Genomic_DNA"/>
</dbReference>
<dbReference type="Proteomes" id="UP000834106">
    <property type="component" value="Chromosome 13"/>
</dbReference>
<feature type="compositionally biased region" description="Polar residues" evidence="1">
    <location>
        <begin position="32"/>
        <end position="48"/>
    </location>
</feature>
<protein>
    <submittedName>
        <fullName evidence="2">Uncharacterized protein</fullName>
    </submittedName>
</protein>
<dbReference type="AlphaFoldDB" id="A0AAD2E116"/>
<gene>
    <name evidence="2" type="ORF">FPE_LOCUS22537</name>
</gene>
<name>A0AAD2E116_9LAMI</name>
<evidence type="ECO:0000256" key="1">
    <source>
        <dbReference type="SAM" id="MobiDB-lite"/>
    </source>
</evidence>
<sequence length="170" mass="18556">MDAAAGVTVARGVSMPMSTSSQPSRKEWRVVSEQSARNPTSETVSDGQQMPIHNQFPLQAEQISSVAVSSYDYEASVNGKALSSNYFDANISRGIEPNSMVPPPNKEGQNFIASFLCDVRLVLSNFQHLFSAPEYVIKLKHVLLCPKLAKTLLSAARKALLLKEAIFIEA</sequence>
<keyword evidence="3" id="KW-1185">Reference proteome</keyword>
<evidence type="ECO:0000313" key="2">
    <source>
        <dbReference type="EMBL" id="CAI9775107.1"/>
    </source>
</evidence>
<organism evidence="2 3">
    <name type="scientific">Fraxinus pennsylvanica</name>
    <dbReference type="NCBI Taxonomy" id="56036"/>
    <lineage>
        <taxon>Eukaryota</taxon>
        <taxon>Viridiplantae</taxon>
        <taxon>Streptophyta</taxon>
        <taxon>Embryophyta</taxon>
        <taxon>Tracheophyta</taxon>
        <taxon>Spermatophyta</taxon>
        <taxon>Magnoliopsida</taxon>
        <taxon>eudicotyledons</taxon>
        <taxon>Gunneridae</taxon>
        <taxon>Pentapetalae</taxon>
        <taxon>asterids</taxon>
        <taxon>lamiids</taxon>
        <taxon>Lamiales</taxon>
        <taxon>Oleaceae</taxon>
        <taxon>Oleeae</taxon>
        <taxon>Fraxinus</taxon>
    </lineage>
</organism>
<accession>A0AAD2E116</accession>